<dbReference type="PANTHER" id="PTHR34039">
    <property type="entry name" value="UPF0102 PROTEIN YRAN"/>
    <property type="match status" value="1"/>
</dbReference>
<protein>
    <recommendedName>
        <fullName evidence="2">UPF0102 protein C7450_12010</fullName>
    </recommendedName>
</protein>
<dbReference type="AlphaFoldDB" id="A0A2V3TSX9"/>
<evidence type="ECO:0000313" key="4">
    <source>
        <dbReference type="Proteomes" id="UP000248021"/>
    </source>
</evidence>
<gene>
    <name evidence="3" type="ORF">C7450_12010</name>
</gene>
<keyword evidence="3" id="KW-0255">Endonuclease</keyword>
<dbReference type="InterPro" id="IPR003509">
    <property type="entry name" value="UPF0102_YraN-like"/>
</dbReference>
<sequence length="126" mass="14130">MTAAAPRQRLTSHRRGLGGERLAALLLMVKGYRIVSRRYAALGGEIDLVAKRGRTIAFVEVKARRDLDDARVAITPDKRRRLARAARHWLSHNPWAVGMTLRFDAVFVAPRRLPRHLANVASLATD</sequence>
<dbReference type="EMBL" id="QJJK01000020">
    <property type="protein sequence ID" value="PXW51328.1"/>
    <property type="molecule type" value="Genomic_DNA"/>
</dbReference>
<evidence type="ECO:0000256" key="1">
    <source>
        <dbReference type="ARBA" id="ARBA00006738"/>
    </source>
</evidence>
<evidence type="ECO:0000313" key="3">
    <source>
        <dbReference type="EMBL" id="PXW51328.1"/>
    </source>
</evidence>
<dbReference type="GO" id="GO:0003676">
    <property type="term" value="F:nucleic acid binding"/>
    <property type="evidence" value="ECO:0007669"/>
    <property type="project" value="InterPro"/>
</dbReference>
<reference evidence="3 4" key="1">
    <citation type="submission" date="2018-05" db="EMBL/GenBank/DDBJ databases">
        <title>Genomic Encyclopedia of Type Strains, Phase IV (KMG-IV): sequencing the most valuable type-strain genomes for metagenomic binning, comparative biology and taxonomic classification.</title>
        <authorList>
            <person name="Goeker M."/>
        </authorList>
    </citation>
    <scope>NUCLEOTIDE SEQUENCE [LARGE SCALE GENOMIC DNA]</scope>
    <source>
        <strain evidence="3 4">DSM 6462</strain>
    </source>
</reference>
<keyword evidence="3" id="KW-0540">Nuclease</keyword>
<dbReference type="PANTHER" id="PTHR34039:SF1">
    <property type="entry name" value="UPF0102 PROTEIN YRAN"/>
    <property type="match status" value="1"/>
</dbReference>
<dbReference type="Pfam" id="PF02021">
    <property type="entry name" value="UPF0102"/>
    <property type="match status" value="1"/>
</dbReference>
<dbReference type="Gene3D" id="3.40.1350.10">
    <property type="match status" value="1"/>
</dbReference>
<dbReference type="NCBIfam" id="NF009151">
    <property type="entry name" value="PRK12497.1-5"/>
    <property type="match status" value="1"/>
</dbReference>
<accession>A0A2V3TSX9</accession>
<dbReference type="Proteomes" id="UP000248021">
    <property type="component" value="Unassembled WGS sequence"/>
</dbReference>
<dbReference type="SUPFAM" id="SSF52980">
    <property type="entry name" value="Restriction endonuclease-like"/>
    <property type="match status" value="1"/>
</dbReference>
<dbReference type="InterPro" id="IPR011856">
    <property type="entry name" value="tRNA_endonuc-like_dom_sf"/>
</dbReference>
<keyword evidence="3" id="KW-0378">Hydrolase</keyword>
<dbReference type="InterPro" id="IPR011335">
    <property type="entry name" value="Restrct_endonuc-II-like"/>
</dbReference>
<evidence type="ECO:0000256" key="2">
    <source>
        <dbReference type="HAMAP-Rule" id="MF_00048"/>
    </source>
</evidence>
<comment type="caution">
    <text evidence="3">The sequence shown here is derived from an EMBL/GenBank/DDBJ whole genome shotgun (WGS) entry which is preliminary data.</text>
</comment>
<dbReference type="GO" id="GO:0004519">
    <property type="term" value="F:endonuclease activity"/>
    <property type="evidence" value="ECO:0007669"/>
    <property type="project" value="UniProtKB-KW"/>
</dbReference>
<dbReference type="OrthoDB" id="9812968at2"/>
<dbReference type="RefSeq" id="WP_110378353.1">
    <property type="nucleotide sequence ID" value="NZ_JAHBRY010000001.1"/>
</dbReference>
<keyword evidence="4" id="KW-1185">Reference proteome</keyword>
<proteinExistence type="inferred from homology"/>
<dbReference type="HAMAP" id="MF_00048">
    <property type="entry name" value="UPF0102"/>
    <property type="match status" value="1"/>
</dbReference>
<organism evidence="3 4">
    <name type="scientific">Chelatococcus asaccharovorans</name>
    <dbReference type="NCBI Taxonomy" id="28210"/>
    <lineage>
        <taxon>Bacteria</taxon>
        <taxon>Pseudomonadati</taxon>
        <taxon>Pseudomonadota</taxon>
        <taxon>Alphaproteobacteria</taxon>
        <taxon>Hyphomicrobiales</taxon>
        <taxon>Chelatococcaceae</taxon>
        <taxon>Chelatococcus</taxon>
    </lineage>
</organism>
<name>A0A2V3TSX9_9HYPH</name>
<comment type="similarity">
    <text evidence="1 2">Belongs to the UPF0102 family.</text>
</comment>